<dbReference type="InterPro" id="IPR025736">
    <property type="entry name" value="PucR_C-HTH_dom"/>
</dbReference>
<protein>
    <recommendedName>
        <fullName evidence="1">PucR C-terminal helix-turn-helix domain-containing protein</fullName>
    </recommendedName>
</protein>
<dbReference type="PANTHER" id="PTHR33744">
    <property type="entry name" value="CARBOHYDRATE DIACID REGULATOR"/>
    <property type="match status" value="1"/>
</dbReference>
<dbReference type="EMBL" id="CP009247">
    <property type="protein sequence ID" value="APT88019.1"/>
    <property type="molecule type" value="Genomic_DNA"/>
</dbReference>
<keyword evidence="3" id="KW-1185">Reference proteome</keyword>
<reference evidence="2 3" key="1">
    <citation type="submission" date="2014-08" db="EMBL/GenBank/DDBJ databases">
        <title>Complete genome sequence of Corynebacterium frankenforstense ST18(T) (=DSM 45800(T)), isolated from raw cow milk.</title>
        <authorList>
            <person name="Ruckert C."/>
            <person name="Albersmeier A."/>
            <person name="Winkler A."/>
            <person name="Lipski A."/>
            <person name="Kalinowski J."/>
        </authorList>
    </citation>
    <scope>NUCLEOTIDE SEQUENCE [LARGE SCALE GENOMIC DNA]</scope>
    <source>
        <strain evidence="2 3">ST18</strain>
    </source>
</reference>
<dbReference type="Gene3D" id="1.10.10.2840">
    <property type="entry name" value="PucR C-terminal helix-turn-helix domain"/>
    <property type="match status" value="1"/>
</dbReference>
<dbReference type="KEGG" id="cfk:CFRA_00490"/>
<gene>
    <name evidence="2" type="ORF">CFRA_00490</name>
</gene>
<evidence type="ECO:0000313" key="3">
    <source>
        <dbReference type="Proteomes" id="UP000185434"/>
    </source>
</evidence>
<dbReference type="Pfam" id="PF13556">
    <property type="entry name" value="HTH_30"/>
    <property type="match status" value="1"/>
</dbReference>
<accession>A0A1L7CQC6</accession>
<dbReference type="STRING" id="1437875.CFRA_00490"/>
<organism evidence="2 3">
    <name type="scientific">Corynebacterium frankenforstense DSM 45800</name>
    <dbReference type="NCBI Taxonomy" id="1437875"/>
    <lineage>
        <taxon>Bacteria</taxon>
        <taxon>Bacillati</taxon>
        <taxon>Actinomycetota</taxon>
        <taxon>Actinomycetes</taxon>
        <taxon>Mycobacteriales</taxon>
        <taxon>Corynebacteriaceae</taxon>
        <taxon>Corynebacterium</taxon>
    </lineage>
</organism>
<dbReference type="AlphaFoldDB" id="A0A1L7CQC6"/>
<evidence type="ECO:0000313" key="2">
    <source>
        <dbReference type="EMBL" id="APT88019.1"/>
    </source>
</evidence>
<dbReference type="PANTHER" id="PTHR33744:SF1">
    <property type="entry name" value="DNA-BINDING TRANSCRIPTIONAL ACTIVATOR ADER"/>
    <property type="match status" value="1"/>
</dbReference>
<dbReference type="RefSeq" id="WP_075662994.1">
    <property type="nucleotide sequence ID" value="NZ_CP009247.1"/>
</dbReference>
<dbReference type="InterPro" id="IPR042070">
    <property type="entry name" value="PucR_C-HTH_sf"/>
</dbReference>
<dbReference type="InterPro" id="IPR051448">
    <property type="entry name" value="CdaR-like_regulators"/>
</dbReference>
<name>A0A1L7CQC6_9CORY</name>
<sequence length="408" mass="42377">MGEPQDELAVMRAVLRAGTGPAPLTGLVEALAQAVNGAALVFGDGTQLLASSGGAPVALVREWLAGTGGDGEIGRWFTAAREIRVGAHAYQFVLAAFDAGHVRDVASPAFEAVEAILGSYGAVDEFSRTQRSIGSAKLLRDLRLGVSPAGEHRAWRRMAEFGFAPYAPLRLAVCTDVAGGRLPPEAVAALADAAATDGLPLLALEASGQDGVELLLALPAETARAGLAAALAAVADRFGAGEGEPGDAADDETASPVAAGLSAAFDQLTRVPEAVRTACTAVEVARRRAPVEADGETGAVATVIAAEELTPAEWLLAANRMRAGREALTGFVAPLGEHPELLETLIVYLRSRMTVFSTASKLRVHENTVRYRLRRIEGLLGESLSDPLALTNLCLSLYPEVSEETNGV</sequence>
<evidence type="ECO:0000259" key="1">
    <source>
        <dbReference type="Pfam" id="PF13556"/>
    </source>
</evidence>
<feature type="domain" description="PucR C-terminal helix-turn-helix" evidence="1">
    <location>
        <begin position="341"/>
        <end position="397"/>
    </location>
</feature>
<dbReference type="Proteomes" id="UP000185434">
    <property type="component" value="Chromosome"/>
</dbReference>
<dbReference type="OrthoDB" id="3190266at2"/>
<proteinExistence type="predicted"/>